<organism evidence="2 3">
    <name type="scientific">Blattamonas nauphoetae</name>
    <dbReference type="NCBI Taxonomy" id="2049346"/>
    <lineage>
        <taxon>Eukaryota</taxon>
        <taxon>Metamonada</taxon>
        <taxon>Preaxostyla</taxon>
        <taxon>Oxymonadida</taxon>
        <taxon>Blattamonas</taxon>
    </lineage>
</organism>
<evidence type="ECO:0000313" key="2">
    <source>
        <dbReference type="EMBL" id="KAK2956391.1"/>
    </source>
</evidence>
<dbReference type="EMBL" id="JARBJD010000056">
    <property type="protein sequence ID" value="KAK2956391.1"/>
    <property type="molecule type" value="Genomic_DNA"/>
</dbReference>
<gene>
    <name evidence="2" type="ORF">BLNAU_8614</name>
</gene>
<accession>A0ABQ9XY55</accession>
<evidence type="ECO:0000256" key="1">
    <source>
        <dbReference type="SAM" id="MobiDB-lite"/>
    </source>
</evidence>
<sequence>MLVDKNSTNPQVDNGSAKQTNLAEVFLSQICGESKSLDPVMLNDNLAHATESDWALSAILDVDYIQPLEEYCEQTQPCDVPITFPKLLSLIGLTISSELVPFAERLCEMLAEHVLHLKSIITEIPPTNATISANSTTLPEESQLLAGTTVLEMLCEGFSLLYSLLSGVDDTFRKIMIDCDFVPLLKSTIIEQTSQSKVKRLEGSSKYVYPFKAIATTYSNTEVPSAWEQAVDHRQFCIDLQNAVEEDEKRKSQLTSKRREKPQNKRTTISKTHTIQSTPTIHSSPPRDHANKPRRMLPDEGNSHIHQSEKKTKNHQHPSMGENVSFPDCRTAVFVVSIPNS</sequence>
<reference evidence="2 3" key="1">
    <citation type="journal article" date="2022" name="bioRxiv">
        <title>Genomics of Preaxostyla Flagellates Illuminates Evolutionary Transitions and the Path Towards Mitochondrial Loss.</title>
        <authorList>
            <person name="Novak L.V.F."/>
            <person name="Treitli S.C."/>
            <person name="Pyrih J."/>
            <person name="Halakuc P."/>
            <person name="Pipaliya S.V."/>
            <person name="Vacek V."/>
            <person name="Brzon O."/>
            <person name="Soukal P."/>
            <person name="Eme L."/>
            <person name="Dacks J.B."/>
            <person name="Karnkowska A."/>
            <person name="Elias M."/>
            <person name="Hampl V."/>
        </authorList>
    </citation>
    <scope>NUCLEOTIDE SEQUENCE [LARGE SCALE GENOMIC DNA]</scope>
    <source>
        <strain evidence="2">NAU3</strain>
        <tissue evidence="2">Gut</tissue>
    </source>
</reference>
<name>A0ABQ9XY55_9EUKA</name>
<feature type="compositionally biased region" description="Polar residues" evidence="1">
    <location>
        <begin position="265"/>
        <end position="283"/>
    </location>
</feature>
<evidence type="ECO:0000313" key="3">
    <source>
        <dbReference type="Proteomes" id="UP001281761"/>
    </source>
</evidence>
<comment type="caution">
    <text evidence="2">The sequence shown here is derived from an EMBL/GenBank/DDBJ whole genome shotgun (WGS) entry which is preliminary data.</text>
</comment>
<proteinExistence type="predicted"/>
<keyword evidence="3" id="KW-1185">Reference proteome</keyword>
<feature type="compositionally biased region" description="Basic and acidic residues" evidence="1">
    <location>
        <begin position="285"/>
        <end position="311"/>
    </location>
</feature>
<feature type="region of interest" description="Disordered" evidence="1">
    <location>
        <begin position="247"/>
        <end position="324"/>
    </location>
</feature>
<protein>
    <submittedName>
        <fullName evidence="2">Uncharacterized protein</fullName>
    </submittedName>
</protein>
<dbReference type="Proteomes" id="UP001281761">
    <property type="component" value="Unassembled WGS sequence"/>
</dbReference>